<dbReference type="GO" id="GO:0072544">
    <property type="term" value="F:L-DOPA binding"/>
    <property type="evidence" value="ECO:0000318"/>
    <property type="project" value="GO_Central"/>
</dbReference>
<feature type="transmembrane region" description="Helical" evidence="1">
    <location>
        <begin position="278"/>
        <end position="297"/>
    </location>
</feature>
<dbReference type="GO" id="GO:0035240">
    <property type="term" value="F:dopamine binding"/>
    <property type="evidence" value="ECO:0000318"/>
    <property type="project" value="GO_Central"/>
</dbReference>
<reference evidence="4" key="1">
    <citation type="journal article" date="2002" name="Dev. Dyn.">
        <title>Genetic and genomic tools for Xenopus research: The NIH Xenopus initiative.</title>
        <authorList>
            <person name="Klein S.L."/>
            <person name="Strausberg R.L."/>
            <person name="Wagner L."/>
            <person name="Pontius J."/>
            <person name="Clifton S.W."/>
            <person name="Richardson P."/>
        </authorList>
    </citation>
    <scope>NUCLEOTIDE SEQUENCE</scope>
</reference>
<feature type="transmembrane region" description="Helical" evidence="1">
    <location>
        <begin position="28"/>
        <end position="49"/>
    </location>
</feature>
<dbReference type="Proteomes" id="UP000008143">
    <property type="component" value="Chromosome 8"/>
</dbReference>
<reference evidence="2" key="2">
    <citation type="submission" date="2007-12" db="EMBL/GenBank/DDBJ databases">
        <authorList>
            <consortium name="NIH - Xenopus Gene Collection (XGC) project"/>
        </authorList>
    </citation>
    <scope>NUCLEOTIDE SEQUENCE [LARGE SCALE MRNA]</scope>
    <source>
        <tissue evidence="2">Whole embryo</tissue>
    </source>
</reference>
<dbReference type="PANTHER" id="PTHR15177">
    <property type="entry name" value="G-PROTEIN COUPLED RECEPTOR 143"/>
    <property type="match status" value="1"/>
</dbReference>
<feature type="transmembrane region" description="Helical" evidence="1">
    <location>
        <begin position="142"/>
        <end position="164"/>
    </location>
</feature>
<dbReference type="GO" id="GO:0072545">
    <property type="term" value="F:L-tyrosine binding"/>
    <property type="evidence" value="ECO:0000318"/>
    <property type="project" value="GO_Central"/>
</dbReference>
<dbReference type="AGR" id="Xenbase:XB-GENE-5730432"/>
<dbReference type="GO" id="GO:0005886">
    <property type="term" value="C:plasma membrane"/>
    <property type="evidence" value="ECO:0000318"/>
    <property type="project" value="GO_Central"/>
</dbReference>
<keyword evidence="1" id="KW-0472">Membrane</keyword>
<evidence type="ECO:0000313" key="4">
    <source>
        <dbReference type="RefSeq" id="NP_001116285.1"/>
    </source>
</evidence>
<keyword evidence="3" id="KW-1185">Reference proteome</keyword>
<dbReference type="Pfam" id="PF02101">
    <property type="entry name" value="Ocular_alb"/>
    <property type="match status" value="1"/>
</dbReference>
<name>B0BLR5_XENTR</name>
<proteinExistence type="evidence at transcript level"/>
<dbReference type="GeneID" id="100144286"/>
<gene>
    <name evidence="5" type="primary">XB5730431</name>
    <name evidence="2 4" type="synonym">LOC100144286</name>
</gene>
<dbReference type="CTD" id="100144286"/>
<dbReference type="PANTHER" id="PTHR15177:SF3">
    <property type="entry name" value="LOC100144286 PROTEIN"/>
    <property type="match status" value="1"/>
</dbReference>
<organism evidence="2">
    <name type="scientific">Xenopus tropicalis</name>
    <name type="common">Western clawed frog</name>
    <name type="synonym">Silurana tropicalis</name>
    <dbReference type="NCBI Taxonomy" id="8364"/>
    <lineage>
        <taxon>Eukaryota</taxon>
        <taxon>Metazoa</taxon>
        <taxon>Chordata</taxon>
        <taxon>Craniata</taxon>
        <taxon>Vertebrata</taxon>
        <taxon>Euteleostomi</taxon>
        <taxon>Amphibia</taxon>
        <taxon>Batrachia</taxon>
        <taxon>Anura</taxon>
        <taxon>Pipoidea</taxon>
        <taxon>Pipidae</taxon>
        <taxon>Xenopodinae</taxon>
        <taxon>Xenopus</taxon>
        <taxon>Silurana</taxon>
    </lineage>
</organism>
<dbReference type="OrthoDB" id="10069455at2759"/>
<feature type="transmembrane region" description="Helical" evidence="1">
    <location>
        <begin position="234"/>
        <end position="258"/>
    </location>
</feature>
<dbReference type="GO" id="GO:0035643">
    <property type="term" value="F:L-DOPA receptor activity"/>
    <property type="evidence" value="ECO:0000318"/>
    <property type="project" value="GO_Central"/>
</dbReference>
<dbReference type="GO" id="GO:0033162">
    <property type="term" value="C:melanosome membrane"/>
    <property type="evidence" value="ECO:0000318"/>
    <property type="project" value="GO_Central"/>
</dbReference>
<dbReference type="InterPro" id="IPR001414">
    <property type="entry name" value="GPR143"/>
</dbReference>
<protein>
    <submittedName>
        <fullName evidence="2">LOC100144286 protein</fullName>
    </submittedName>
    <submittedName>
        <fullName evidence="4">Uncharacterized protein LOC100144286</fullName>
    </submittedName>
</protein>
<feature type="transmembrane region" description="Helical" evidence="1">
    <location>
        <begin position="184"/>
        <end position="205"/>
    </location>
</feature>
<dbReference type="PaxDb" id="8364-ENSXETP00000059263"/>
<dbReference type="STRING" id="8364.ENSXETP00000008950"/>
<dbReference type="RefSeq" id="NP_001116285.1">
    <property type="nucleotide sequence ID" value="NM_001122813.1"/>
</dbReference>
<feature type="transmembrane region" description="Helical" evidence="1">
    <location>
        <begin position="97"/>
        <end position="122"/>
    </location>
</feature>
<dbReference type="EMBL" id="BC157362">
    <property type="protein sequence ID" value="AAI57363.1"/>
    <property type="molecule type" value="mRNA"/>
</dbReference>
<dbReference type="Xenbase" id="XB-GENE-5730432">
    <property type="gene designation" value="XB5730431"/>
</dbReference>
<dbReference type="GO" id="GO:0032438">
    <property type="term" value="P:melanosome organization"/>
    <property type="evidence" value="ECO:0000318"/>
    <property type="project" value="GO_Central"/>
</dbReference>
<dbReference type="KEGG" id="xtr:100144286"/>
<keyword evidence="1" id="KW-1133">Transmembrane helix</keyword>
<dbReference type="PRINTS" id="PR00965">
    <property type="entry name" value="OCULARALBNSM"/>
</dbReference>
<evidence type="ECO:0000256" key="1">
    <source>
        <dbReference type="SAM" id="Phobius"/>
    </source>
</evidence>
<evidence type="ECO:0000313" key="2">
    <source>
        <dbReference type="EMBL" id="AAI57363.1"/>
    </source>
</evidence>
<accession>B0BLR5</accession>
<evidence type="ECO:0000313" key="3">
    <source>
        <dbReference type="Proteomes" id="UP000008143"/>
    </source>
</evidence>
<dbReference type="OMA" id="ISTWIHY"/>
<reference evidence="4" key="3">
    <citation type="submission" date="2025-04" db="UniProtKB">
        <authorList>
            <consortium name="RefSeq"/>
        </authorList>
    </citation>
    <scope>IDENTIFICATION</scope>
</reference>
<dbReference type="GO" id="GO:0007186">
    <property type="term" value="P:G protein-coupled receptor signaling pathway"/>
    <property type="evidence" value="ECO:0000318"/>
    <property type="project" value="GO_Central"/>
</dbReference>
<keyword evidence="1" id="KW-0812">Transmembrane</keyword>
<dbReference type="AlphaFoldDB" id="B0BLR5"/>
<sequence>MASVHLPRMCCYLADTGTNLVLGFKPTLCHSTCVCSAVMGLGVLAFCYYRSYGKKEQQCVSMGRILNVATFLGTSGLLLRSLIWLCAPDFLSSQESWFPRAVCVLISTWILYFYSVLFWAFFCFSLEVAQLFSPNPERFRKLYAFVCWGAPSLLWLHGLLILVLPNTPEDSCDSKQGLVLFHDILVYVPFMLALLGSPLILRHAITKVPVVLRMRCGIYTSSERFREHNLCRRFFQICSAFITCWVCNIFCDFLLLLVETYGDTEPPQQMQMAALTTWVIMGIMNPMYCCLHSLVFLDWRSSGGGTLSHISAWDSGSNEDYSGSIEEKRHLLTTKQAQATVKMTLPNILKLMDSWASASECV</sequence>
<feature type="transmembrane region" description="Helical" evidence="1">
    <location>
        <begin position="65"/>
        <end position="85"/>
    </location>
</feature>
<evidence type="ECO:0000313" key="5">
    <source>
        <dbReference type="Xenbase" id="XB-GENE-5730432"/>
    </source>
</evidence>